<dbReference type="InterPro" id="IPR001082">
    <property type="entry name" value="Pilin"/>
</dbReference>
<dbReference type="AlphaFoldDB" id="A0A2P4ESR5"/>
<dbReference type="NCBIfam" id="TIGR02532">
    <property type="entry name" value="IV_pilin_GFxxxE"/>
    <property type="match status" value="1"/>
</dbReference>
<evidence type="ECO:0000256" key="1">
    <source>
        <dbReference type="ARBA" id="ARBA00005233"/>
    </source>
</evidence>
<proteinExistence type="inferred from homology"/>
<keyword evidence="4" id="KW-0812">Transmembrane</keyword>
<dbReference type="OrthoDB" id="115249at2"/>
<dbReference type="Gene3D" id="3.30.700.10">
    <property type="entry name" value="Glycoprotein, Type 4 Pilin"/>
    <property type="match status" value="1"/>
</dbReference>
<dbReference type="PANTHER" id="PTHR30093">
    <property type="entry name" value="GENERAL SECRETION PATHWAY PROTEIN G"/>
    <property type="match status" value="1"/>
</dbReference>
<evidence type="ECO:0000256" key="3">
    <source>
        <dbReference type="ARBA" id="ARBA00029638"/>
    </source>
</evidence>
<dbReference type="Pfam" id="PF07963">
    <property type="entry name" value="N_methyl"/>
    <property type="match status" value="1"/>
</dbReference>
<sequence>MNSNRGFTLIELMVVCAIIGILASIALPSYQTYIQRSEITEALSMAGSLKSRVNNYYEERLAFPVDNAAAGMPAPQQLIGNRITGVVVESGAIHVTLGNKASQPLQGKTLSFRPAVVTGSPESPIAWLCGYDEPVTGMETRGINKTDLPREFLPAACRGS</sequence>
<dbReference type="Pfam" id="PF00114">
    <property type="entry name" value="Pilin"/>
    <property type="match status" value="1"/>
</dbReference>
<dbReference type="GO" id="GO:0044096">
    <property type="term" value="C:type IV pilus"/>
    <property type="evidence" value="ECO:0007669"/>
    <property type="project" value="TreeGrafter"/>
</dbReference>
<keyword evidence="2" id="KW-0488">Methylation</keyword>
<comment type="similarity">
    <text evidence="1">Belongs to the N-Me-Phe pilin family.</text>
</comment>
<feature type="transmembrane region" description="Helical" evidence="4">
    <location>
        <begin position="6"/>
        <end position="27"/>
    </location>
</feature>
<dbReference type="InterPro" id="IPR045584">
    <property type="entry name" value="Pilin-like"/>
</dbReference>
<organism evidence="5 6">
    <name type="scientific">Halopseudomonas oceani</name>
    <dbReference type="NCBI Taxonomy" id="1708783"/>
    <lineage>
        <taxon>Bacteria</taxon>
        <taxon>Pseudomonadati</taxon>
        <taxon>Pseudomonadota</taxon>
        <taxon>Gammaproteobacteria</taxon>
        <taxon>Pseudomonadales</taxon>
        <taxon>Pseudomonadaceae</taxon>
        <taxon>Halopseudomonas</taxon>
    </lineage>
</organism>
<dbReference type="PANTHER" id="PTHR30093:SF34">
    <property type="entry name" value="PREPILIN PEPTIDASE-DEPENDENT PROTEIN D"/>
    <property type="match status" value="1"/>
</dbReference>
<name>A0A2P4ESR5_9GAMM</name>
<dbReference type="InterPro" id="IPR012902">
    <property type="entry name" value="N_methyl_site"/>
</dbReference>
<protein>
    <recommendedName>
        <fullName evidence="3">Pilin</fullName>
    </recommendedName>
</protein>
<dbReference type="EMBL" id="PPSK01000014">
    <property type="protein sequence ID" value="POB02171.1"/>
    <property type="molecule type" value="Genomic_DNA"/>
</dbReference>
<dbReference type="RefSeq" id="WP_104739075.1">
    <property type="nucleotide sequence ID" value="NZ_BMHR01000013.1"/>
</dbReference>
<dbReference type="GO" id="GO:0043107">
    <property type="term" value="P:type IV pilus-dependent motility"/>
    <property type="evidence" value="ECO:0007669"/>
    <property type="project" value="TreeGrafter"/>
</dbReference>
<dbReference type="GO" id="GO:0007155">
    <property type="term" value="P:cell adhesion"/>
    <property type="evidence" value="ECO:0007669"/>
    <property type="project" value="InterPro"/>
</dbReference>
<keyword evidence="4" id="KW-1133">Transmembrane helix</keyword>
<comment type="caution">
    <text evidence="5">The sequence shown here is derived from an EMBL/GenBank/DDBJ whole genome shotgun (WGS) entry which is preliminary data.</text>
</comment>
<keyword evidence="4" id="KW-0472">Membrane</keyword>
<evidence type="ECO:0000313" key="5">
    <source>
        <dbReference type="EMBL" id="POB02171.1"/>
    </source>
</evidence>
<keyword evidence="6" id="KW-1185">Reference proteome</keyword>
<accession>A0A2P4ESR5</accession>
<dbReference type="Proteomes" id="UP000243451">
    <property type="component" value="Unassembled WGS sequence"/>
</dbReference>
<reference evidence="5 6" key="1">
    <citation type="submission" date="2018-01" db="EMBL/GenBank/DDBJ databases">
        <title>Draft genome of the type strain Pseudomonas oceani DSM 100277 isolated from the deep water in Okinawa trough, northwestern Pacific Ocean.</title>
        <authorList>
            <person name="Gomila M."/>
            <person name="Mulet M."/>
            <person name="Garcia-Valdes E."/>
            <person name="Lalucat J."/>
        </authorList>
    </citation>
    <scope>NUCLEOTIDE SEQUENCE [LARGE SCALE GENOMIC DNA]</scope>
    <source>
        <strain evidence="5 6">DSM 100277</strain>
    </source>
</reference>
<dbReference type="SUPFAM" id="SSF54523">
    <property type="entry name" value="Pili subunits"/>
    <property type="match status" value="1"/>
</dbReference>
<gene>
    <name evidence="5" type="ORF">C1949_13870</name>
</gene>
<evidence type="ECO:0000313" key="6">
    <source>
        <dbReference type="Proteomes" id="UP000243451"/>
    </source>
</evidence>
<evidence type="ECO:0000256" key="4">
    <source>
        <dbReference type="SAM" id="Phobius"/>
    </source>
</evidence>
<evidence type="ECO:0000256" key="2">
    <source>
        <dbReference type="ARBA" id="ARBA00022481"/>
    </source>
</evidence>